<dbReference type="GO" id="GO:0003677">
    <property type="term" value="F:DNA binding"/>
    <property type="evidence" value="ECO:0007669"/>
    <property type="project" value="InterPro"/>
</dbReference>
<evidence type="ECO:0000259" key="3">
    <source>
        <dbReference type="Pfam" id="PF02371"/>
    </source>
</evidence>
<dbReference type="InterPro" id="IPR002525">
    <property type="entry name" value="Transp_IS110-like_N"/>
</dbReference>
<evidence type="ECO:0000313" key="4">
    <source>
        <dbReference type="EMBL" id="ACM20388.1"/>
    </source>
</evidence>
<protein>
    <submittedName>
        <fullName evidence="4">Transposase, IS116/IS110/IS902 family</fullName>
    </submittedName>
</protein>
<dbReference type="AlphaFoldDB" id="B9M8C2"/>
<evidence type="ECO:0000259" key="2">
    <source>
        <dbReference type="Pfam" id="PF01548"/>
    </source>
</evidence>
<dbReference type="GO" id="GO:0006313">
    <property type="term" value="P:DNA transposition"/>
    <property type="evidence" value="ECO:0007669"/>
    <property type="project" value="InterPro"/>
</dbReference>
<dbReference type="RefSeq" id="WP_012647117.1">
    <property type="nucleotide sequence ID" value="NC_011979.1"/>
</dbReference>
<feature type="domain" description="Transposase IS116/IS110/IS902 C-terminal" evidence="3">
    <location>
        <begin position="277"/>
        <end position="361"/>
    </location>
</feature>
<reference evidence="4 5" key="1">
    <citation type="submission" date="2009-01" db="EMBL/GenBank/DDBJ databases">
        <title>Complete sequence of Geobacter sp. FRC-32.</title>
        <authorList>
            <consortium name="US DOE Joint Genome Institute"/>
            <person name="Lucas S."/>
            <person name="Copeland A."/>
            <person name="Lapidus A."/>
            <person name="Glavina del Rio T."/>
            <person name="Dalin E."/>
            <person name="Tice H."/>
            <person name="Bruce D."/>
            <person name="Goodwin L."/>
            <person name="Pitluck S."/>
            <person name="Saunders E."/>
            <person name="Brettin T."/>
            <person name="Detter J.C."/>
            <person name="Han C."/>
            <person name="Larimer F."/>
            <person name="Land M."/>
            <person name="Hauser L."/>
            <person name="Kyrpides N."/>
            <person name="Ovchinnikova G."/>
            <person name="Kostka J."/>
            <person name="Richardson P."/>
        </authorList>
    </citation>
    <scope>NUCLEOTIDE SEQUENCE [LARGE SCALE GENOMIC DNA]</scope>
    <source>
        <strain evidence="5">DSM 22248 / JCM 15807 / FRC-32</strain>
    </source>
</reference>
<dbReference type="OrthoDB" id="5395586at2"/>
<dbReference type="InterPro" id="IPR047650">
    <property type="entry name" value="Transpos_IS110"/>
</dbReference>
<evidence type="ECO:0000256" key="1">
    <source>
        <dbReference type="SAM" id="MobiDB-lite"/>
    </source>
</evidence>
<dbReference type="PANTHER" id="PTHR33055">
    <property type="entry name" value="TRANSPOSASE FOR INSERTION SEQUENCE ELEMENT IS1111A"/>
    <property type="match status" value="1"/>
</dbReference>
<sequence>MRKSSPLELRVGVDVGCHSHNVAIGLSNGEILEEFSIKHEPEGFRQFFACIEKHEKKHSLPVSVAMEGYNGYARPLDTLVRARNYRLFNINNLKLARFKEIFPGAAKTDEIDARKALELFQLRDYLPVAKDVLQEVRATPKENEVLKRLSRRRRRLVNERVRVLNNFQADLQSVCPGLLEITGDAGNLWFLRFITSVDSLPKLARMREGTIRKLPGIGAKYTGIIITWQKQAHFSHEVEWVSDMILEDAWRILELHESIDSLDRRMAAVAIDSEIAQNLSTIPGFGSTTIAELAGEIGTVERFKDEQSLALYLGMTNLDNSSGKKKGSKPPKQVNERAKAAMMTAVDRHRKQVPQSQTYYRKKRAEGKKHNQAVRALGRHLCRVIFKMLKENRGYLLPQ</sequence>
<evidence type="ECO:0000313" key="5">
    <source>
        <dbReference type="Proteomes" id="UP000007721"/>
    </source>
</evidence>
<dbReference type="Pfam" id="PF01548">
    <property type="entry name" value="DEDD_Tnp_IS110"/>
    <property type="match status" value="1"/>
</dbReference>
<dbReference type="eggNOG" id="COG3547">
    <property type="taxonomic scope" value="Bacteria"/>
</dbReference>
<dbReference type="NCBIfam" id="NF033542">
    <property type="entry name" value="transpos_IS110"/>
    <property type="match status" value="1"/>
</dbReference>
<dbReference type="GO" id="GO:0004803">
    <property type="term" value="F:transposase activity"/>
    <property type="evidence" value="ECO:0007669"/>
    <property type="project" value="InterPro"/>
</dbReference>
<dbReference type="PANTHER" id="PTHR33055:SF3">
    <property type="entry name" value="PUTATIVE TRANSPOSASE FOR IS117-RELATED"/>
    <property type="match status" value="1"/>
</dbReference>
<dbReference type="HOGENOM" id="CLU_667182_0_0_7"/>
<dbReference type="Proteomes" id="UP000007721">
    <property type="component" value="Chromosome"/>
</dbReference>
<organism evidence="4 5">
    <name type="scientific">Geotalea daltonii (strain DSM 22248 / JCM 15807 / FRC-32)</name>
    <name type="common">Geobacter daltonii</name>
    <dbReference type="NCBI Taxonomy" id="316067"/>
    <lineage>
        <taxon>Bacteria</taxon>
        <taxon>Pseudomonadati</taxon>
        <taxon>Thermodesulfobacteriota</taxon>
        <taxon>Desulfuromonadia</taxon>
        <taxon>Geobacterales</taxon>
        <taxon>Geobacteraceae</taxon>
        <taxon>Geotalea</taxon>
    </lineage>
</organism>
<feature type="compositionally biased region" description="Basic residues" evidence="1">
    <location>
        <begin position="360"/>
        <end position="371"/>
    </location>
</feature>
<accession>B9M8C2</accession>
<dbReference type="STRING" id="316067.Geob_2032"/>
<dbReference type="KEGG" id="geo:Geob_2032"/>
<name>B9M8C2_GEODF</name>
<keyword evidence="5" id="KW-1185">Reference proteome</keyword>
<feature type="region of interest" description="Disordered" evidence="1">
    <location>
        <begin position="348"/>
        <end position="371"/>
    </location>
</feature>
<gene>
    <name evidence="4" type="ordered locus">Geob_2032</name>
</gene>
<proteinExistence type="predicted"/>
<dbReference type="Pfam" id="PF02371">
    <property type="entry name" value="Transposase_20"/>
    <property type="match status" value="1"/>
</dbReference>
<feature type="domain" description="Transposase IS110-like N-terminal" evidence="2">
    <location>
        <begin position="11"/>
        <end position="176"/>
    </location>
</feature>
<dbReference type="EMBL" id="CP001390">
    <property type="protein sequence ID" value="ACM20388.1"/>
    <property type="molecule type" value="Genomic_DNA"/>
</dbReference>
<dbReference type="InterPro" id="IPR003346">
    <property type="entry name" value="Transposase_20"/>
</dbReference>